<feature type="non-terminal residue" evidence="9">
    <location>
        <position position="1"/>
    </location>
</feature>
<dbReference type="OMA" id="AYLREFH"/>
<keyword evidence="4" id="KW-0255">Endonuclease</keyword>
<evidence type="ECO:0000313" key="9">
    <source>
        <dbReference type="EMBL" id="KYP49716.1"/>
    </source>
</evidence>
<keyword evidence="5" id="KW-0378">Hydrolase</keyword>
<dbReference type="Pfam" id="PF17917">
    <property type="entry name" value="RT_RNaseH"/>
    <property type="match status" value="1"/>
</dbReference>
<dbReference type="SUPFAM" id="SSF56672">
    <property type="entry name" value="DNA/RNA polymerases"/>
    <property type="match status" value="1"/>
</dbReference>
<evidence type="ECO:0000256" key="4">
    <source>
        <dbReference type="ARBA" id="ARBA00022759"/>
    </source>
</evidence>
<evidence type="ECO:0000259" key="7">
    <source>
        <dbReference type="Pfam" id="PF17917"/>
    </source>
</evidence>
<dbReference type="GO" id="GO:0003964">
    <property type="term" value="F:RNA-directed DNA polymerase activity"/>
    <property type="evidence" value="ECO:0007669"/>
    <property type="project" value="UniProtKB-KW"/>
</dbReference>
<dbReference type="PANTHER" id="PTHR37984">
    <property type="entry name" value="PROTEIN CBG26694"/>
    <property type="match status" value="1"/>
</dbReference>
<accession>A0A151S4I6</accession>
<proteinExistence type="predicted"/>
<dbReference type="AlphaFoldDB" id="A0A151S4I6"/>
<dbReference type="PANTHER" id="PTHR37984:SF5">
    <property type="entry name" value="PROTEIN NYNRIN-LIKE"/>
    <property type="match status" value="1"/>
</dbReference>
<dbReference type="Gramene" id="C.cajan_28233.t">
    <property type="protein sequence ID" value="C.cajan_28233.t"/>
    <property type="gene ID" value="C.cajan_28233"/>
</dbReference>
<evidence type="ECO:0000256" key="1">
    <source>
        <dbReference type="ARBA" id="ARBA00022679"/>
    </source>
</evidence>
<reference evidence="9" key="1">
    <citation type="journal article" date="2012" name="Nat. Biotechnol.">
        <title>Draft genome sequence of pigeonpea (Cajanus cajan), an orphan legume crop of resource-poor farmers.</title>
        <authorList>
            <person name="Varshney R.K."/>
            <person name="Chen W."/>
            <person name="Li Y."/>
            <person name="Bharti A.K."/>
            <person name="Saxena R.K."/>
            <person name="Schlueter J.A."/>
            <person name="Donoghue M.T."/>
            <person name="Azam S."/>
            <person name="Fan G."/>
            <person name="Whaley A.M."/>
            <person name="Farmer A.D."/>
            <person name="Sheridan J."/>
            <person name="Iwata A."/>
            <person name="Tuteja R."/>
            <person name="Penmetsa R.V."/>
            <person name="Wu W."/>
            <person name="Upadhyaya H.D."/>
            <person name="Yang S.P."/>
            <person name="Shah T."/>
            <person name="Saxena K.B."/>
            <person name="Michael T."/>
            <person name="McCombie W.R."/>
            <person name="Yang B."/>
            <person name="Zhang G."/>
            <person name="Yang H."/>
            <person name="Wang J."/>
            <person name="Spillane C."/>
            <person name="Cook D.R."/>
            <person name="May G.D."/>
            <person name="Xu X."/>
            <person name="Jackson S.A."/>
        </authorList>
    </citation>
    <scope>NUCLEOTIDE SEQUENCE [LARGE SCALE GENOMIC DNA]</scope>
</reference>
<dbReference type="GO" id="GO:0016787">
    <property type="term" value="F:hydrolase activity"/>
    <property type="evidence" value="ECO:0007669"/>
    <property type="project" value="UniProtKB-KW"/>
</dbReference>
<dbReference type="InterPro" id="IPR043502">
    <property type="entry name" value="DNA/RNA_pol_sf"/>
</dbReference>
<name>A0A151S4I6_CAJCA</name>
<gene>
    <name evidence="9" type="ORF">KK1_028492</name>
</gene>
<dbReference type="Proteomes" id="UP000075243">
    <property type="component" value="Unassembled WGS sequence"/>
</dbReference>
<dbReference type="EMBL" id="KQ483470">
    <property type="protein sequence ID" value="KYP49716.1"/>
    <property type="molecule type" value="Genomic_DNA"/>
</dbReference>
<evidence type="ECO:0000259" key="8">
    <source>
        <dbReference type="Pfam" id="PF24626"/>
    </source>
</evidence>
<dbReference type="Pfam" id="PF24626">
    <property type="entry name" value="SH3_Tf2-1"/>
    <property type="match status" value="1"/>
</dbReference>
<dbReference type="InterPro" id="IPR056924">
    <property type="entry name" value="SH3_Tf2-1"/>
</dbReference>
<dbReference type="GO" id="GO:0004519">
    <property type="term" value="F:endonuclease activity"/>
    <property type="evidence" value="ECO:0007669"/>
    <property type="project" value="UniProtKB-KW"/>
</dbReference>
<evidence type="ECO:0000313" key="10">
    <source>
        <dbReference type="Proteomes" id="UP000075243"/>
    </source>
</evidence>
<dbReference type="Gene3D" id="3.10.20.370">
    <property type="match status" value="1"/>
</dbReference>
<dbReference type="InterPro" id="IPR050951">
    <property type="entry name" value="Retrovirus_Pol_polyprotein"/>
</dbReference>
<evidence type="ECO:0000256" key="2">
    <source>
        <dbReference type="ARBA" id="ARBA00022695"/>
    </source>
</evidence>
<keyword evidence="10" id="KW-1185">Reference proteome</keyword>
<keyword evidence="2" id="KW-0548">Nucleotidyltransferase</keyword>
<keyword evidence="1" id="KW-0808">Transferase</keyword>
<feature type="domain" description="Reverse transcriptase RNase H-like" evidence="7">
    <location>
        <begin position="36"/>
        <end position="114"/>
    </location>
</feature>
<evidence type="ECO:0000256" key="6">
    <source>
        <dbReference type="ARBA" id="ARBA00022918"/>
    </source>
</evidence>
<keyword evidence="3" id="KW-0540">Nuclease</keyword>
<protein>
    <submittedName>
        <fullName evidence="9">Retrovirus-related Pol polyprotein from transposon 297 family</fullName>
    </submittedName>
</protein>
<evidence type="ECO:0000256" key="5">
    <source>
        <dbReference type="ARBA" id="ARBA00022801"/>
    </source>
</evidence>
<sequence>YKYPQAQTVEIEQQVAKLLADGWIQSSNSPLLILLTQNNHPIAYFSKILCPRLAQLSAYLREFHAIASAVKRWQQYLLGHFFIIQTDQRSPKELLSQVIQTPEQQLYLSKLLGYHYEIQYKLGKANVIADALSHSQTADSAELFMLSVPHFLFLDDLKNELASETEFIQLRDQVLTNPSSFPDYIFSDGLWLYKGKIWISPTSRFRTLLIKEFHASIIGGHAGIAKTLKRIKLIQSSEKHMKEYADKKRLDVSFDVGSWVYVKFQPYRQSRVSVDKYHKLSKRFFGPFQIVERLGLVAYKLLLTEHSKIHNVFHCSLLKPHHGPFPSAPVQLPPNVVDNNPLVYPLSILRFKDSVIDRWRSQTHDFGAMGWLIS</sequence>
<organism evidence="9 10">
    <name type="scientific">Cajanus cajan</name>
    <name type="common">Pigeon pea</name>
    <name type="synonym">Cajanus indicus</name>
    <dbReference type="NCBI Taxonomy" id="3821"/>
    <lineage>
        <taxon>Eukaryota</taxon>
        <taxon>Viridiplantae</taxon>
        <taxon>Streptophyta</taxon>
        <taxon>Embryophyta</taxon>
        <taxon>Tracheophyta</taxon>
        <taxon>Spermatophyta</taxon>
        <taxon>Magnoliopsida</taxon>
        <taxon>eudicotyledons</taxon>
        <taxon>Gunneridae</taxon>
        <taxon>Pentapetalae</taxon>
        <taxon>rosids</taxon>
        <taxon>fabids</taxon>
        <taxon>Fabales</taxon>
        <taxon>Fabaceae</taxon>
        <taxon>Papilionoideae</taxon>
        <taxon>50 kb inversion clade</taxon>
        <taxon>NPAAA clade</taxon>
        <taxon>indigoferoid/millettioid clade</taxon>
        <taxon>Phaseoleae</taxon>
        <taxon>Cajanus</taxon>
    </lineage>
</organism>
<evidence type="ECO:0000256" key="3">
    <source>
        <dbReference type="ARBA" id="ARBA00022722"/>
    </source>
</evidence>
<dbReference type="InterPro" id="IPR041373">
    <property type="entry name" value="RT_RNaseH"/>
</dbReference>
<feature type="domain" description="Tf2-1-like SH3-like" evidence="8">
    <location>
        <begin position="257"/>
        <end position="322"/>
    </location>
</feature>
<keyword evidence="6" id="KW-0695">RNA-directed DNA polymerase</keyword>